<comment type="similarity">
    <text evidence="1 6">Belongs to the MsrB Met sulfoxide reductase family.</text>
</comment>
<comment type="catalytic activity">
    <reaction evidence="5 6">
        <text>L-methionyl-[protein] + [thioredoxin]-disulfide + H2O = L-methionyl-(R)-S-oxide-[protein] + [thioredoxin]-dithiol</text>
        <dbReference type="Rhea" id="RHEA:24164"/>
        <dbReference type="Rhea" id="RHEA-COMP:10698"/>
        <dbReference type="Rhea" id="RHEA-COMP:10700"/>
        <dbReference type="Rhea" id="RHEA-COMP:12313"/>
        <dbReference type="Rhea" id="RHEA-COMP:12314"/>
        <dbReference type="ChEBI" id="CHEBI:15377"/>
        <dbReference type="ChEBI" id="CHEBI:16044"/>
        <dbReference type="ChEBI" id="CHEBI:29950"/>
        <dbReference type="ChEBI" id="CHEBI:45764"/>
        <dbReference type="ChEBI" id="CHEBI:50058"/>
        <dbReference type="EC" id="1.8.4.12"/>
    </reaction>
</comment>
<evidence type="ECO:0000259" key="7">
    <source>
        <dbReference type="PROSITE" id="PS51790"/>
    </source>
</evidence>
<protein>
    <recommendedName>
        <fullName evidence="6">Peptide methionine sulfoxide reductase MsrB</fullName>
        <ecNumber evidence="6">1.8.4.12</ecNumber>
    </recommendedName>
    <alternativeName>
        <fullName evidence="6">Peptide-methionine (R)-S-oxide reductase</fullName>
    </alternativeName>
</protein>
<dbReference type="OrthoDB" id="4174719at2"/>
<dbReference type="Proteomes" id="UP000016960">
    <property type="component" value="Unassembled WGS sequence"/>
</dbReference>
<reference evidence="8 9" key="1">
    <citation type="submission" date="2013-05" db="EMBL/GenBank/DDBJ databases">
        <title>Draft genome sequence of Rubidibacter lacunae KORDI 51-2.</title>
        <authorList>
            <person name="Choi D.H."/>
            <person name="Noh J.H."/>
            <person name="Kwon K.-K."/>
            <person name="Lee J.-H."/>
            <person name="Ryu J.-Y."/>
        </authorList>
    </citation>
    <scope>NUCLEOTIDE SEQUENCE [LARGE SCALE GENOMIC DNA]</scope>
    <source>
        <strain evidence="8 9">KORDI 51-2</strain>
    </source>
</reference>
<dbReference type="GO" id="GO:0006979">
    <property type="term" value="P:response to oxidative stress"/>
    <property type="evidence" value="ECO:0007669"/>
    <property type="project" value="InterPro"/>
</dbReference>
<keyword evidence="2 6" id="KW-0479">Metal-binding</keyword>
<keyword evidence="9" id="KW-1185">Reference proteome</keyword>
<gene>
    <name evidence="6" type="primary">msrB</name>
    <name evidence="8" type="ORF">KR51_00035690</name>
</gene>
<dbReference type="EMBL" id="ASSJ01000083">
    <property type="protein sequence ID" value="ERN39969.1"/>
    <property type="molecule type" value="Genomic_DNA"/>
</dbReference>
<feature type="binding site" evidence="6">
    <location>
        <position position="48"/>
    </location>
    <ligand>
        <name>Zn(2+)</name>
        <dbReference type="ChEBI" id="CHEBI:29105"/>
    </ligand>
</feature>
<dbReference type="FunCoup" id="U5DHC3">
    <property type="interactions" value="325"/>
</dbReference>
<evidence type="ECO:0000256" key="4">
    <source>
        <dbReference type="ARBA" id="ARBA00023002"/>
    </source>
</evidence>
<dbReference type="Pfam" id="PF01641">
    <property type="entry name" value="SelR"/>
    <property type="match status" value="1"/>
</dbReference>
<dbReference type="STRING" id="582515.KR51_00035690"/>
<dbReference type="eggNOG" id="COG0229">
    <property type="taxonomic scope" value="Bacteria"/>
</dbReference>
<feature type="binding site" evidence="6">
    <location>
        <position position="100"/>
    </location>
    <ligand>
        <name>Zn(2+)</name>
        <dbReference type="ChEBI" id="CHEBI:29105"/>
    </ligand>
</feature>
<keyword evidence="3 6" id="KW-0862">Zinc</keyword>
<dbReference type="GO" id="GO:0008270">
    <property type="term" value="F:zinc ion binding"/>
    <property type="evidence" value="ECO:0007669"/>
    <property type="project" value="UniProtKB-UniRule"/>
</dbReference>
<sequence length="139" mass="15777">MVVKIRKNEDEWKEQLTPEQYRVTRKKGTERAFTGEYHNKKDSGVYKCVCCDLPLFSSETKYDSGTGWPSYWEPVVPENVRYESDRSLFMVRTEVLCAACDAHLGHVFEDGPPPTGQRFCMNSAALKFEHDATASDAAG</sequence>
<dbReference type="InterPro" id="IPR011057">
    <property type="entry name" value="Mss4-like_sf"/>
</dbReference>
<feature type="active site" description="Nucleophile" evidence="6">
    <location>
        <position position="120"/>
    </location>
</feature>
<feature type="domain" description="MsrB" evidence="7">
    <location>
        <begin position="9"/>
        <end position="131"/>
    </location>
</feature>
<dbReference type="GO" id="GO:0030091">
    <property type="term" value="P:protein repair"/>
    <property type="evidence" value="ECO:0007669"/>
    <property type="project" value="InterPro"/>
</dbReference>
<dbReference type="AlphaFoldDB" id="U5DHC3"/>
<keyword evidence="4 6" id="KW-0560">Oxidoreductase</keyword>
<dbReference type="NCBIfam" id="TIGR00357">
    <property type="entry name" value="peptide-methionine (R)-S-oxide reductase MsrB"/>
    <property type="match status" value="1"/>
</dbReference>
<accession>U5DHC3</accession>
<dbReference type="GO" id="GO:0005737">
    <property type="term" value="C:cytoplasm"/>
    <property type="evidence" value="ECO:0007669"/>
    <property type="project" value="TreeGrafter"/>
</dbReference>
<evidence type="ECO:0000256" key="5">
    <source>
        <dbReference type="ARBA" id="ARBA00048488"/>
    </source>
</evidence>
<evidence type="ECO:0000256" key="3">
    <source>
        <dbReference type="ARBA" id="ARBA00022833"/>
    </source>
</evidence>
<organism evidence="8 9">
    <name type="scientific">Rubidibacter lacunae KORDI 51-2</name>
    <dbReference type="NCBI Taxonomy" id="582515"/>
    <lineage>
        <taxon>Bacteria</taxon>
        <taxon>Bacillati</taxon>
        <taxon>Cyanobacteriota</taxon>
        <taxon>Cyanophyceae</taxon>
        <taxon>Oscillatoriophycideae</taxon>
        <taxon>Chroococcales</taxon>
        <taxon>Aphanothecaceae</taxon>
        <taxon>Rubidibacter</taxon>
    </lineage>
</organism>
<dbReference type="InParanoid" id="U5DHC3"/>
<dbReference type="PANTHER" id="PTHR10173:SF52">
    <property type="entry name" value="METHIONINE-R-SULFOXIDE REDUCTASE B1"/>
    <property type="match status" value="1"/>
</dbReference>
<evidence type="ECO:0000256" key="6">
    <source>
        <dbReference type="HAMAP-Rule" id="MF_01400"/>
    </source>
</evidence>
<dbReference type="InterPro" id="IPR028427">
    <property type="entry name" value="Met_Sox_Rdtase_MsrB"/>
</dbReference>
<comment type="cofactor">
    <cofactor evidence="6">
        <name>Zn(2+)</name>
        <dbReference type="ChEBI" id="CHEBI:29105"/>
    </cofactor>
    <text evidence="6">Binds 1 zinc ion per subunit. The zinc ion is important for the structural integrity of the protein.</text>
</comment>
<dbReference type="FunFam" id="2.170.150.20:FF:000001">
    <property type="entry name" value="Peptide methionine sulfoxide reductase MsrB"/>
    <property type="match status" value="1"/>
</dbReference>
<evidence type="ECO:0000256" key="2">
    <source>
        <dbReference type="ARBA" id="ARBA00022723"/>
    </source>
</evidence>
<evidence type="ECO:0000256" key="1">
    <source>
        <dbReference type="ARBA" id="ARBA00007174"/>
    </source>
</evidence>
<feature type="binding site" evidence="6">
    <location>
        <position position="51"/>
    </location>
    <ligand>
        <name>Zn(2+)</name>
        <dbReference type="ChEBI" id="CHEBI:29105"/>
    </ligand>
</feature>
<dbReference type="PROSITE" id="PS51790">
    <property type="entry name" value="MSRB"/>
    <property type="match status" value="1"/>
</dbReference>
<proteinExistence type="inferred from homology"/>
<dbReference type="HAMAP" id="MF_01400">
    <property type="entry name" value="MsrB"/>
    <property type="match status" value="1"/>
</dbReference>
<dbReference type="Gene3D" id="2.170.150.20">
    <property type="entry name" value="Peptide methionine sulfoxide reductase"/>
    <property type="match status" value="1"/>
</dbReference>
<dbReference type="GO" id="GO:0033743">
    <property type="term" value="F:peptide-methionine (R)-S-oxide reductase activity"/>
    <property type="evidence" value="ECO:0007669"/>
    <property type="project" value="UniProtKB-UniRule"/>
</dbReference>
<feature type="binding site" evidence="6">
    <location>
        <position position="97"/>
    </location>
    <ligand>
        <name>Zn(2+)</name>
        <dbReference type="ChEBI" id="CHEBI:29105"/>
    </ligand>
</feature>
<dbReference type="PANTHER" id="PTHR10173">
    <property type="entry name" value="METHIONINE SULFOXIDE REDUCTASE"/>
    <property type="match status" value="1"/>
</dbReference>
<dbReference type="InterPro" id="IPR002579">
    <property type="entry name" value="Met_Sox_Rdtase_MsrB_dom"/>
</dbReference>
<dbReference type="EC" id="1.8.4.12" evidence="6"/>
<name>U5DHC3_9CHRO</name>
<dbReference type="SUPFAM" id="SSF51316">
    <property type="entry name" value="Mss4-like"/>
    <property type="match status" value="1"/>
</dbReference>
<dbReference type="RefSeq" id="WP_022609192.1">
    <property type="nucleotide sequence ID" value="NZ_ASSJ01000083.1"/>
</dbReference>
<dbReference type="PATRIC" id="fig|582515.4.peg.4010"/>
<comment type="caution">
    <text evidence="8">The sequence shown here is derived from an EMBL/GenBank/DDBJ whole genome shotgun (WGS) entry which is preliminary data.</text>
</comment>
<evidence type="ECO:0000313" key="9">
    <source>
        <dbReference type="Proteomes" id="UP000016960"/>
    </source>
</evidence>
<evidence type="ECO:0000313" key="8">
    <source>
        <dbReference type="EMBL" id="ERN39969.1"/>
    </source>
</evidence>